<accession>A0A2G9U3H0</accession>
<evidence type="ECO:0000256" key="3">
    <source>
        <dbReference type="ARBA" id="ARBA00022777"/>
    </source>
</evidence>
<dbReference type="PANTHER" id="PTHR23117:SF13">
    <property type="entry name" value="GUANYLATE KINASE"/>
    <property type="match status" value="1"/>
</dbReference>
<comment type="similarity">
    <text evidence="1">Belongs to the guanylate kinase family.</text>
</comment>
<dbReference type="Proteomes" id="UP000230423">
    <property type="component" value="Unassembled WGS sequence"/>
</dbReference>
<evidence type="ECO:0000256" key="2">
    <source>
        <dbReference type="ARBA" id="ARBA00022679"/>
    </source>
</evidence>
<evidence type="ECO:0000256" key="1">
    <source>
        <dbReference type="ARBA" id="ARBA00005790"/>
    </source>
</evidence>
<dbReference type="PROSITE" id="PS50052">
    <property type="entry name" value="GUANYLATE_KINASE_2"/>
    <property type="match status" value="1"/>
</dbReference>
<sequence length="214" mass="24643">MAMAMTSLQLADQLYVNTEKDVKREREAVKKCGRPKGFRGMIFATGTRVQSTEQIKKAVSDVEQTGKICVLDIELQGVRNIKNTHLNARYILIRTPTLEILESRLRARGTEKEEDIARRLKHAREDLAEVEKDPELFDHIIINDDLERAYKEFIHIIEEDLIMPGLFLFDYVNPKYTVEMLAQKPGAVPPKNPFRFEKVPSEGIRLSDADRFLS</sequence>
<dbReference type="EMBL" id="KZ349630">
    <property type="protein sequence ID" value="PIO64734.1"/>
    <property type="molecule type" value="Genomic_DNA"/>
</dbReference>
<evidence type="ECO:0000313" key="6">
    <source>
        <dbReference type="Proteomes" id="UP000230423"/>
    </source>
</evidence>
<dbReference type="AlphaFoldDB" id="A0A2G9U3H0"/>
<dbReference type="PANTHER" id="PTHR23117">
    <property type="entry name" value="GUANYLATE KINASE-RELATED"/>
    <property type="match status" value="1"/>
</dbReference>
<feature type="domain" description="Guanylate kinase-like" evidence="4">
    <location>
        <begin position="57"/>
        <end position="158"/>
    </location>
</feature>
<dbReference type="GO" id="GO:0004385">
    <property type="term" value="F:GMP kinase activity"/>
    <property type="evidence" value="ECO:0007669"/>
    <property type="project" value="TreeGrafter"/>
</dbReference>
<protein>
    <submittedName>
        <fullName evidence="5">Guanylate kinase domain protein</fullName>
    </submittedName>
</protein>
<keyword evidence="6" id="KW-1185">Reference proteome</keyword>
<reference evidence="5 6" key="1">
    <citation type="submission" date="2015-09" db="EMBL/GenBank/DDBJ databases">
        <title>Draft genome of the parasitic nematode Teladorsagia circumcincta isolate WARC Sus (inbred).</title>
        <authorList>
            <person name="Mitreva M."/>
        </authorList>
    </citation>
    <scope>NUCLEOTIDE SEQUENCE [LARGE SCALE GENOMIC DNA]</scope>
    <source>
        <strain evidence="5 6">S</strain>
    </source>
</reference>
<dbReference type="Gene3D" id="3.40.50.300">
    <property type="entry name" value="P-loop containing nucleotide triphosphate hydrolases"/>
    <property type="match status" value="1"/>
</dbReference>
<dbReference type="OrthoDB" id="6334211at2759"/>
<keyword evidence="3 5" id="KW-0418">Kinase</keyword>
<name>A0A2G9U3H0_TELCI</name>
<evidence type="ECO:0000259" key="4">
    <source>
        <dbReference type="PROSITE" id="PS50052"/>
    </source>
</evidence>
<dbReference type="SMART" id="SM00072">
    <property type="entry name" value="GuKc"/>
    <property type="match status" value="1"/>
</dbReference>
<keyword evidence="2" id="KW-0808">Transferase</keyword>
<dbReference type="InterPro" id="IPR008145">
    <property type="entry name" value="GK/Ca_channel_bsu"/>
</dbReference>
<dbReference type="SUPFAM" id="SSF52540">
    <property type="entry name" value="P-loop containing nucleoside triphosphate hydrolases"/>
    <property type="match status" value="1"/>
</dbReference>
<dbReference type="InterPro" id="IPR027417">
    <property type="entry name" value="P-loop_NTPase"/>
</dbReference>
<gene>
    <name evidence="5" type="ORF">TELCIR_13626</name>
</gene>
<dbReference type="Pfam" id="PF00625">
    <property type="entry name" value="Guanylate_kin"/>
    <property type="match status" value="1"/>
</dbReference>
<dbReference type="GO" id="GO:0005829">
    <property type="term" value="C:cytosol"/>
    <property type="evidence" value="ECO:0007669"/>
    <property type="project" value="TreeGrafter"/>
</dbReference>
<organism evidence="5 6">
    <name type="scientific">Teladorsagia circumcincta</name>
    <name type="common">Brown stomach worm</name>
    <name type="synonym">Ostertagia circumcincta</name>
    <dbReference type="NCBI Taxonomy" id="45464"/>
    <lineage>
        <taxon>Eukaryota</taxon>
        <taxon>Metazoa</taxon>
        <taxon>Ecdysozoa</taxon>
        <taxon>Nematoda</taxon>
        <taxon>Chromadorea</taxon>
        <taxon>Rhabditida</taxon>
        <taxon>Rhabditina</taxon>
        <taxon>Rhabditomorpha</taxon>
        <taxon>Strongyloidea</taxon>
        <taxon>Trichostrongylidae</taxon>
        <taxon>Teladorsagia</taxon>
    </lineage>
</organism>
<proteinExistence type="inferred from homology"/>
<evidence type="ECO:0000313" key="5">
    <source>
        <dbReference type="EMBL" id="PIO64734.1"/>
    </source>
</evidence>
<dbReference type="InterPro" id="IPR008144">
    <property type="entry name" value="Guanylate_kin-like_dom"/>
</dbReference>